<evidence type="ECO:0000256" key="2">
    <source>
        <dbReference type="ARBA" id="ARBA00022898"/>
    </source>
</evidence>
<organism evidence="4 5">
    <name type="scientific">Pterulicium gracile</name>
    <dbReference type="NCBI Taxonomy" id="1884261"/>
    <lineage>
        <taxon>Eukaryota</taxon>
        <taxon>Fungi</taxon>
        <taxon>Dikarya</taxon>
        <taxon>Basidiomycota</taxon>
        <taxon>Agaricomycotina</taxon>
        <taxon>Agaricomycetes</taxon>
        <taxon>Agaricomycetidae</taxon>
        <taxon>Agaricales</taxon>
        <taxon>Pleurotineae</taxon>
        <taxon>Pterulaceae</taxon>
        <taxon>Pterulicium</taxon>
    </lineage>
</organism>
<proteinExistence type="inferred from homology"/>
<keyword evidence="2 3" id="KW-0663">Pyridoxal phosphate</keyword>
<evidence type="ECO:0000313" key="4">
    <source>
        <dbReference type="EMBL" id="TFL03917.1"/>
    </source>
</evidence>
<reference evidence="4 5" key="1">
    <citation type="journal article" date="2019" name="Nat. Ecol. Evol.">
        <title>Megaphylogeny resolves global patterns of mushroom evolution.</title>
        <authorList>
            <person name="Varga T."/>
            <person name="Krizsan K."/>
            <person name="Foldi C."/>
            <person name="Dima B."/>
            <person name="Sanchez-Garcia M."/>
            <person name="Sanchez-Ramirez S."/>
            <person name="Szollosi G.J."/>
            <person name="Szarkandi J.G."/>
            <person name="Papp V."/>
            <person name="Albert L."/>
            <person name="Andreopoulos W."/>
            <person name="Angelini C."/>
            <person name="Antonin V."/>
            <person name="Barry K.W."/>
            <person name="Bougher N.L."/>
            <person name="Buchanan P."/>
            <person name="Buyck B."/>
            <person name="Bense V."/>
            <person name="Catcheside P."/>
            <person name="Chovatia M."/>
            <person name="Cooper J."/>
            <person name="Damon W."/>
            <person name="Desjardin D."/>
            <person name="Finy P."/>
            <person name="Geml J."/>
            <person name="Haridas S."/>
            <person name="Hughes K."/>
            <person name="Justo A."/>
            <person name="Karasinski D."/>
            <person name="Kautmanova I."/>
            <person name="Kiss B."/>
            <person name="Kocsube S."/>
            <person name="Kotiranta H."/>
            <person name="LaButti K.M."/>
            <person name="Lechner B.E."/>
            <person name="Liimatainen K."/>
            <person name="Lipzen A."/>
            <person name="Lukacs Z."/>
            <person name="Mihaltcheva S."/>
            <person name="Morgado L.N."/>
            <person name="Niskanen T."/>
            <person name="Noordeloos M.E."/>
            <person name="Ohm R.A."/>
            <person name="Ortiz-Santana B."/>
            <person name="Ovrebo C."/>
            <person name="Racz N."/>
            <person name="Riley R."/>
            <person name="Savchenko A."/>
            <person name="Shiryaev A."/>
            <person name="Soop K."/>
            <person name="Spirin V."/>
            <person name="Szebenyi C."/>
            <person name="Tomsovsky M."/>
            <person name="Tulloss R.E."/>
            <person name="Uehling J."/>
            <person name="Grigoriev I.V."/>
            <person name="Vagvolgyi C."/>
            <person name="Papp T."/>
            <person name="Martin F.M."/>
            <person name="Miettinen O."/>
            <person name="Hibbett D.S."/>
            <person name="Nagy L.G."/>
        </authorList>
    </citation>
    <scope>NUCLEOTIDE SEQUENCE [LARGE SCALE GENOMIC DNA]</scope>
    <source>
        <strain evidence="4 5">CBS 309.79</strain>
    </source>
</reference>
<dbReference type="OrthoDB" id="10047078at2759"/>
<dbReference type="InterPro" id="IPR015424">
    <property type="entry name" value="PyrdxlP-dep_Trfase"/>
</dbReference>
<dbReference type="InterPro" id="IPR015421">
    <property type="entry name" value="PyrdxlP-dep_Trfase_major"/>
</dbReference>
<dbReference type="InterPro" id="IPR000277">
    <property type="entry name" value="Cys/Met-Metab_PyrdxlP-dep_enz"/>
</dbReference>
<dbReference type="STRING" id="1884261.A0A5C3QQS6"/>
<dbReference type="Gene3D" id="3.40.640.10">
    <property type="entry name" value="Type I PLP-dependent aspartate aminotransferase-like (Major domain)"/>
    <property type="match status" value="1"/>
</dbReference>
<keyword evidence="5" id="KW-1185">Reference proteome</keyword>
<dbReference type="GO" id="GO:0030170">
    <property type="term" value="F:pyridoxal phosphate binding"/>
    <property type="evidence" value="ECO:0007669"/>
    <property type="project" value="InterPro"/>
</dbReference>
<evidence type="ECO:0000256" key="1">
    <source>
        <dbReference type="ARBA" id="ARBA00001933"/>
    </source>
</evidence>
<name>A0A5C3QQS6_9AGAR</name>
<gene>
    <name evidence="4" type="ORF">BDV98DRAFT_580988</name>
</gene>
<sequence>MSSSIPLASPPGSATLGAPIPNLPHALSVSLPTWASNVGWASGNEDVVRQMHIGYPRFFVHRSILRLAGICGALATEEGKEPNPMILFPTAAAAAHCVEYLRRHSAQIQEVDPNEFFCAAFHVDDSAIDQAFQLEIHGASFPPPFAKLAKSFWQHAGLGVSSRYADRVLSLIEADGRELRVGSGDNPILRSNLASEEKLKIRQRLCALYPIESPEEDKTIASWNGDRVAVDDMYLYPTGMSAIFHIHQVCMSMFPARKSVSFGFSYTDTFKVLEKWGPGAHLFFEHPDQNLRDLEALLSTLANSEAGEPSLAAIFCELPSNPLLLSPDLPRLHALAVQHNVPLILDNTVGDPVTVDALEYADVVVTSLSKMFSGRANVMGGSLLLNKDSPHFTGFKRLLENSYVDDYYHEDAIVMEENSRDFSERVHVANANATAICEFVRSQCAPPRGSAPPDKGVTVIKDIFFPKFVARENFDLVRRRTPRGKTEDAANNYGTLFTLSFTSLASATAFFDALPCAKGPSLGTNFTLSCPYTLLGHYNEREWVAGYGVLEEMVRVSVGLEDMSTLEGWFSEALRAAQEVA</sequence>
<dbReference type="GO" id="GO:0019346">
    <property type="term" value="P:transsulfuration"/>
    <property type="evidence" value="ECO:0007669"/>
    <property type="project" value="InterPro"/>
</dbReference>
<dbReference type="GO" id="GO:0003962">
    <property type="term" value="F:cystathionine gamma-synthase activity"/>
    <property type="evidence" value="ECO:0007669"/>
    <property type="project" value="TreeGrafter"/>
</dbReference>
<comment type="cofactor">
    <cofactor evidence="1 3">
        <name>pyridoxal 5'-phosphate</name>
        <dbReference type="ChEBI" id="CHEBI:597326"/>
    </cofactor>
</comment>
<dbReference type="Gene3D" id="3.90.1150.10">
    <property type="entry name" value="Aspartate Aminotransferase, domain 1"/>
    <property type="match status" value="1"/>
</dbReference>
<protein>
    <submittedName>
        <fullName evidence="4">Pyridoxal phosphate-dependent transferase</fullName>
    </submittedName>
</protein>
<evidence type="ECO:0000313" key="5">
    <source>
        <dbReference type="Proteomes" id="UP000305067"/>
    </source>
</evidence>
<keyword evidence="4" id="KW-0808">Transferase</keyword>
<comment type="similarity">
    <text evidence="3">Belongs to the trans-sulfuration enzymes family.</text>
</comment>
<dbReference type="Proteomes" id="UP000305067">
    <property type="component" value="Unassembled WGS sequence"/>
</dbReference>
<accession>A0A5C3QQS6</accession>
<dbReference type="SUPFAM" id="SSF53383">
    <property type="entry name" value="PLP-dependent transferases"/>
    <property type="match status" value="1"/>
</dbReference>
<dbReference type="PANTHER" id="PTHR42699">
    <property type="match status" value="1"/>
</dbReference>
<evidence type="ECO:0000256" key="3">
    <source>
        <dbReference type="RuleBase" id="RU362118"/>
    </source>
</evidence>
<dbReference type="InterPro" id="IPR051750">
    <property type="entry name" value="Trans-sulfuration_enzymes"/>
</dbReference>
<dbReference type="InterPro" id="IPR015422">
    <property type="entry name" value="PyrdxlP-dep_Trfase_small"/>
</dbReference>
<dbReference type="AlphaFoldDB" id="A0A5C3QQS6"/>
<dbReference type="PANTHER" id="PTHR42699:SF1">
    <property type="entry name" value="CYSTATHIONINE GAMMA-SYNTHASE-RELATED"/>
    <property type="match status" value="1"/>
</dbReference>
<dbReference type="EMBL" id="ML178819">
    <property type="protein sequence ID" value="TFL03917.1"/>
    <property type="molecule type" value="Genomic_DNA"/>
</dbReference>
<dbReference type="Pfam" id="PF01053">
    <property type="entry name" value="Cys_Met_Meta_PP"/>
    <property type="match status" value="1"/>
</dbReference>